<dbReference type="AlphaFoldDB" id="E0XRN6"/>
<dbReference type="InterPro" id="IPR023168">
    <property type="entry name" value="GatB_Yqey_C_2"/>
</dbReference>
<dbReference type="InterPro" id="IPR042184">
    <property type="entry name" value="YqeY/Aim41_N"/>
</dbReference>
<dbReference type="Gene3D" id="1.10.10.410">
    <property type="match status" value="1"/>
</dbReference>
<dbReference type="SUPFAM" id="SSF89095">
    <property type="entry name" value="GatB/YqeY motif"/>
    <property type="match status" value="1"/>
</dbReference>
<protein>
    <submittedName>
        <fullName evidence="1">Uncharacterized conserved protein</fullName>
    </submittedName>
</protein>
<dbReference type="Gene3D" id="1.10.1510.10">
    <property type="entry name" value="Uncharacterised protein YqeY/AIM41 PF09424, N-terminal domain"/>
    <property type="match status" value="1"/>
</dbReference>
<dbReference type="Pfam" id="PF09424">
    <property type="entry name" value="YqeY"/>
    <property type="match status" value="1"/>
</dbReference>
<dbReference type="InterPro" id="IPR019004">
    <property type="entry name" value="YqeY/Aim41"/>
</dbReference>
<accession>E0XRN6</accession>
<dbReference type="InterPro" id="IPR003789">
    <property type="entry name" value="Asn/Gln_tRNA_amidoTrase-B-like"/>
</dbReference>
<organism evidence="1">
    <name type="scientific">uncultured alpha proteobacterium HF0010_30A23</name>
    <dbReference type="NCBI Taxonomy" id="710802"/>
    <lineage>
        <taxon>Bacteria</taxon>
        <taxon>Pseudomonadati</taxon>
        <taxon>Pseudomonadota</taxon>
        <taxon>Alphaproteobacteria</taxon>
        <taxon>environmental samples</taxon>
    </lineage>
</organism>
<dbReference type="EMBL" id="GU474853">
    <property type="protein sequence ID" value="ADI17077.1"/>
    <property type="molecule type" value="Genomic_DNA"/>
</dbReference>
<dbReference type="PANTHER" id="PTHR28055">
    <property type="entry name" value="ALTERED INHERITANCE OF MITOCHONDRIA PROTEIN 41, MITOCHONDRIAL"/>
    <property type="match status" value="1"/>
</dbReference>
<reference evidence="1" key="1">
    <citation type="journal article" date="2011" name="Environ. Microbiol.">
        <title>Time-series analyses of Monterey Bay coastal microbial picoplankton using a 'genome proxy' microarray.</title>
        <authorList>
            <person name="Rich V.I."/>
            <person name="Pham V.D."/>
            <person name="Eppley J."/>
            <person name="Shi Y."/>
            <person name="DeLong E.F."/>
        </authorList>
    </citation>
    <scope>NUCLEOTIDE SEQUENCE</scope>
</reference>
<sequence length="157" mass="17058">MLRETLNGSMKDAMKAKDQVTLSTLRLVNAAIKQQDIDVRSSGNDDGIADSDILSLLQKMIKQRRESIKMYEDGGRPDAAAQEAAEIEVIERFLPQMMSEEEVTAALDAVIEETGAASIKDMGPVMGLLKQKYAGQIDFGSVSPIVKQRLCALAKAA</sequence>
<proteinExistence type="predicted"/>
<dbReference type="GO" id="GO:0016884">
    <property type="term" value="F:carbon-nitrogen ligase activity, with glutamine as amido-N-donor"/>
    <property type="evidence" value="ECO:0007669"/>
    <property type="project" value="InterPro"/>
</dbReference>
<evidence type="ECO:0000313" key="1">
    <source>
        <dbReference type="EMBL" id="ADI17077.1"/>
    </source>
</evidence>
<name>E0XRN6_9PROT</name>
<dbReference type="PANTHER" id="PTHR28055:SF1">
    <property type="entry name" value="ALTERED INHERITANCE OF MITOCHONDRIA PROTEIN 41, MITOCHONDRIAL"/>
    <property type="match status" value="1"/>
</dbReference>